<dbReference type="InterPro" id="IPR050077">
    <property type="entry name" value="LexA_repressor"/>
</dbReference>
<keyword evidence="2 12" id="KW-0678">Repressor</keyword>
<keyword evidence="5 12" id="KW-0378">Hydrolase</keyword>
<feature type="active site" description="For autocatalytic cleavage activity" evidence="12">
    <location>
        <position position="135"/>
    </location>
</feature>
<keyword evidence="10 12" id="KW-0234">DNA repair</keyword>
<comment type="similarity">
    <text evidence="1 12 13">Belongs to the peptidase S24 family.</text>
</comment>
<dbReference type="PANTHER" id="PTHR33516">
    <property type="entry name" value="LEXA REPRESSOR"/>
    <property type="match status" value="1"/>
</dbReference>
<dbReference type="AlphaFoldDB" id="A0A1P8F4J0"/>
<dbReference type="SUPFAM" id="SSF46785">
    <property type="entry name" value="Winged helix' DNA-binding domain"/>
    <property type="match status" value="1"/>
</dbReference>
<dbReference type="Pfam" id="PF01726">
    <property type="entry name" value="LexA_DNA_bind"/>
    <property type="match status" value="1"/>
</dbReference>
<evidence type="ECO:0000256" key="13">
    <source>
        <dbReference type="RuleBase" id="RU003991"/>
    </source>
</evidence>
<feature type="DNA-binding region" description="H-T-H motif" evidence="12">
    <location>
        <begin position="32"/>
        <end position="52"/>
    </location>
</feature>
<dbReference type="InterPro" id="IPR039418">
    <property type="entry name" value="LexA-like"/>
</dbReference>
<dbReference type="RefSeq" id="WP_076003204.1">
    <property type="nucleotide sequence ID" value="NZ_CP018258.1"/>
</dbReference>
<dbReference type="HAMAP" id="MF_00015">
    <property type="entry name" value="LexA"/>
    <property type="match status" value="1"/>
</dbReference>
<dbReference type="KEGG" id="dfo:Dform_00020"/>
<dbReference type="InterPro" id="IPR036388">
    <property type="entry name" value="WH-like_DNA-bd_sf"/>
</dbReference>
<dbReference type="NCBIfam" id="TIGR00498">
    <property type="entry name" value="lexA"/>
    <property type="match status" value="1"/>
</dbReference>
<evidence type="ECO:0000259" key="15">
    <source>
        <dbReference type="Pfam" id="PF01726"/>
    </source>
</evidence>
<feature type="active site" description="For autocatalytic cleavage activity" evidence="12">
    <location>
        <position position="174"/>
    </location>
</feature>
<accession>A0A1P8F4J0</accession>
<evidence type="ECO:0000256" key="12">
    <source>
        <dbReference type="HAMAP-Rule" id="MF_00015"/>
    </source>
</evidence>
<keyword evidence="11 12" id="KW-0742">SOS response</keyword>
<keyword evidence="6 12" id="KW-0068">Autocatalytic cleavage</keyword>
<dbReference type="GO" id="GO:0006281">
    <property type="term" value="P:DNA repair"/>
    <property type="evidence" value="ECO:0007669"/>
    <property type="project" value="UniProtKB-UniRule"/>
</dbReference>
<dbReference type="Gene3D" id="1.10.10.10">
    <property type="entry name" value="Winged helix-like DNA-binding domain superfamily/Winged helix DNA-binding domain"/>
    <property type="match status" value="1"/>
</dbReference>
<organism evidence="16 17">
    <name type="scientific">Dehalogenimonas formicexedens</name>
    <dbReference type="NCBI Taxonomy" id="1839801"/>
    <lineage>
        <taxon>Bacteria</taxon>
        <taxon>Bacillati</taxon>
        <taxon>Chloroflexota</taxon>
        <taxon>Dehalococcoidia</taxon>
        <taxon>Dehalococcoidales</taxon>
        <taxon>Dehalococcoidaceae</taxon>
        <taxon>Dehalogenimonas</taxon>
    </lineage>
</organism>
<dbReference type="EMBL" id="CP018258">
    <property type="protein sequence ID" value="APV43386.1"/>
    <property type="molecule type" value="Genomic_DNA"/>
</dbReference>
<evidence type="ECO:0000256" key="6">
    <source>
        <dbReference type="ARBA" id="ARBA00022813"/>
    </source>
</evidence>
<dbReference type="InterPro" id="IPR036286">
    <property type="entry name" value="LexA/Signal_pep-like_sf"/>
</dbReference>
<evidence type="ECO:0000256" key="9">
    <source>
        <dbReference type="ARBA" id="ARBA00023163"/>
    </source>
</evidence>
<keyword evidence="3 12" id="KW-0235">DNA replication</keyword>
<evidence type="ECO:0000259" key="14">
    <source>
        <dbReference type="Pfam" id="PF00717"/>
    </source>
</evidence>
<evidence type="ECO:0000256" key="5">
    <source>
        <dbReference type="ARBA" id="ARBA00022801"/>
    </source>
</evidence>
<protein>
    <recommendedName>
        <fullName evidence="12">LexA repressor</fullName>
        <ecNumber evidence="12">3.4.21.88</ecNumber>
    </recommendedName>
</protein>
<dbReference type="GO" id="GO:0009432">
    <property type="term" value="P:SOS response"/>
    <property type="evidence" value="ECO:0007669"/>
    <property type="project" value="UniProtKB-UniRule"/>
</dbReference>
<dbReference type="SUPFAM" id="SSF51306">
    <property type="entry name" value="LexA/Signal peptidase"/>
    <property type="match status" value="1"/>
</dbReference>
<evidence type="ECO:0000313" key="17">
    <source>
        <dbReference type="Proteomes" id="UP000185934"/>
    </source>
</evidence>
<feature type="site" description="Cleavage; by autolysis" evidence="12">
    <location>
        <begin position="92"/>
        <end position="93"/>
    </location>
</feature>
<dbReference type="Proteomes" id="UP000185934">
    <property type="component" value="Chromosome"/>
</dbReference>
<evidence type="ECO:0000256" key="2">
    <source>
        <dbReference type="ARBA" id="ARBA00022491"/>
    </source>
</evidence>
<comment type="subunit">
    <text evidence="12">Homodimer.</text>
</comment>
<dbReference type="STRING" id="1839801.Dform_00020"/>
<dbReference type="Pfam" id="PF00717">
    <property type="entry name" value="Peptidase_S24"/>
    <property type="match status" value="1"/>
</dbReference>
<evidence type="ECO:0000256" key="8">
    <source>
        <dbReference type="ARBA" id="ARBA00023125"/>
    </source>
</evidence>
<comment type="function">
    <text evidence="12">Represses a number of genes involved in the response to DNA damage (SOS response), including recA and lexA. In the presence of single-stranded DNA, RecA interacts with LexA causing an autocatalytic cleavage which disrupts the DNA-binding part of LexA, leading to derepression of the SOS regulon and eventually DNA repair.</text>
</comment>
<dbReference type="InterPro" id="IPR036390">
    <property type="entry name" value="WH_DNA-bd_sf"/>
</dbReference>
<gene>
    <name evidence="12 16" type="primary">lexA</name>
    <name evidence="16" type="ORF">Dform_00020</name>
</gene>
<evidence type="ECO:0000256" key="10">
    <source>
        <dbReference type="ARBA" id="ARBA00023204"/>
    </source>
</evidence>
<dbReference type="CDD" id="cd06529">
    <property type="entry name" value="S24_LexA-like"/>
    <property type="match status" value="1"/>
</dbReference>
<dbReference type="InterPro" id="IPR006197">
    <property type="entry name" value="Peptidase_S24_LexA"/>
</dbReference>
<dbReference type="GO" id="GO:0006508">
    <property type="term" value="P:proteolysis"/>
    <property type="evidence" value="ECO:0007669"/>
    <property type="project" value="InterPro"/>
</dbReference>
<feature type="domain" description="Peptidase S24/S26A/S26B/S26C" evidence="14">
    <location>
        <begin position="85"/>
        <end position="211"/>
    </location>
</feature>
<dbReference type="Gene3D" id="2.10.109.10">
    <property type="entry name" value="Umud Fragment, subunit A"/>
    <property type="match status" value="1"/>
</dbReference>
<dbReference type="InterPro" id="IPR015927">
    <property type="entry name" value="Peptidase_S24_S26A/B/C"/>
</dbReference>
<evidence type="ECO:0000256" key="11">
    <source>
        <dbReference type="ARBA" id="ARBA00023236"/>
    </source>
</evidence>
<evidence type="ECO:0000256" key="4">
    <source>
        <dbReference type="ARBA" id="ARBA00022763"/>
    </source>
</evidence>
<reference evidence="17" key="1">
    <citation type="submission" date="2016-11" db="EMBL/GenBank/DDBJ databases">
        <title>Dehalogenimonas formicexedens sp. nov., a chlorinated alkane respiring bacterium isolated from contaminated groundwater.</title>
        <authorList>
            <person name="Key T.A."/>
            <person name="Bowman K.S."/>
            <person name="Lee I."/>
            <person name="Chun J."/>
            <person name="Albuquerque L."/>
            <person name="da Costa M.S."/>
            <person name="Rainey F.A."/>
            <person name="Moe W.M."/>
        </authorList>
    </citation>
    <scope>NUCLEOTIDE SEQUENCE [LARGE SCALE GENOMIC DNA]</scope>
    <source>
        <strain evidence="17">NSZ-14</strain>
    </source>
</reference>
<name>A0A1P8F4J0_9CHLR</name>
<evidence type="ECO:0000313" key="16">
    <source>
        <dbReference type="EMBL" id="APV43386.1"/>
    </source>
</evidence>
<keyword evidence="4 12" id="KW-0227">DNA damage</keyword>
<dbReference type="GO" id="GO:0003677">
    <property type="term" value="F:DNA binding"/>
    <property type="evidence" value="ECO:0007669"/>
    <property type="project" value="UniProtKB-UniRule"/>
</dbReference>
<comment type="catalytic activity">
    <reaction evidence="12">
        <text>Hydrolysis of Ala-|-Gly bond in repressor LexA.</text>
        <dbReference type="EC" id="3.4.21.88"/>
    </reaction>
</comment>
<keyword evidence="9 12" id="KW-0804">Transcription</keyword>
<keyword evidence="17" id="KW-1185">Reference proteome</keyword>
<keyword evidence="7 12" id="KW-0805">Transcription regulation</keyword>
<dbReference type="InterPro" id="IPR006200">
    <property type="entry name" value="LexA"/>
</dbReference>
<proteinExistence type="inferred from homology"/>
<evidence type="ECO:0000256" key="3">
    <source>
        <dbReference type="ARBA" id="ARBA00022705"/>
    </source>
</evidence>
<dbReference type="PRINTS" id="PR00726">
    <property type="entry name" value="LEXASERPTASE"/>
</dbReference>
<dbReference type="PANTHER" id="PTHR33516:SF2">
    <property type="entry name" value="LEXA REPRESSOR-RELATED"/>
    <property type="match status" value="1"/>
</dbReference>
<sequence>MAKISDTLSARQEKILEFIQNYVKKYGIPPSIRDIVAGCSISSTSVADYNLKHLERLGFIRRHHEISRGIELVDKVSRACPVTVPLMGRIAAGRPIPVPDTETWNASNSAETVEVPQAFVDDRKDVYALKVKGTSMIDALINDGDVVIMQAVQSVDNGEMAAVWLKTEKEATLKRFYKEKRGNKVRLQPANAQMAPIYTEASNVEVQGRVVGVIRKLV</sequence>
<dbReference type="GO" id="GO:0045892">
    <property type="term" value="P:negative regulation of DNA-templated transcription"/>
    <property type="evidence" value="ECO:0007669"/>
    <property type="project" value="UniProtKB-UniRule"/>
</dbReference>
<evidence type="ECO:0000256" key="1">
    <source>
        <dbReference type="ARBA" id="ARBA00007484"/>
    </source>
</evidence>
<evidence type="ECO:0000256" key="7">
    <source>
        <dbReference type="ARBA" id="ARBA00023015"/>
    </source>
</evidence>
<keyword evidence="8 12" id="KW-0238">DNA-binding</keyword>
<feature type="domain" description="LexA repressor DNA-binding" evidence="15">
    <location>
        <begin position="7"/>
        <end position="69"/>
    </location>
</feature>
<dbReference type="GO" id="GO:0006260">
    <property type="term" value="P:DNA replication"/>
    <property type="evidence" value="ECO:0007669"/>
    <property type="project" value="UniProtKB-UniRule"/>
</dbReference>
<dbReference type="InterPro" id="IPR006199">
    <property type="entry name" value="LexA_DNA-bd_dom"/>
</dbReference>
<dbReference type="GO" id="GO:0004252">
    <property type="term" value="F:serine-type endopeptidase activity"/>
    <property type="evidence" value="ECO:0007669"/>
    <property type="project" value="UniProtKB-UniRule"/>
</dbReference>
<dbReference type="EC" id="3.4.21.88" evidence="12"/>